<evidence type="ECO:0000259" key="1">
    <source>
        <dbReference type="PROSITE" id="PS51750"/>
    </source>
</evidence>
<proteinExistence type="predicted"/>
<accession>A0ABV6IBW2</accession>
<comment type="caution">
    <text evidence="2">The sequence shown here is derived from an EMBL/GenBank/DDBJ whole genome shotgun (WGS) entry which is preliminary data.</text>
</comment>
<organism evidence="2 3">
    <name type="scientific">Undibacterium danionis</name>
    <dbReference type="NCBI Taxonomy" id="1812100"/>
    <lineage>
        <taxon>Bacteria</taxon>
        <taxon>Pseudomonadati</taxon>
        <taxon>Pseudomonadota</taxon>
        <taxon>Betaproteobacteria</taxon>
        <taxon>Burkholderiales</taxon>
        <taxon>Oxalobacteraceae</taxon>
        <taxon>Undibacterium</taxon>
    </lineage>
</organism>
<dbReference type="PROSITE" id="PS51750">
    <property type="entry name" value="BRO_N"/>
    <property type="match status" value="1"/>
</dbReference>
<dbReference type="InterPro" id="IPR003497">
    <property type="entry name" value="BRO_N_domain"/>
</dbReference>
<dbReference type="Proteomes" id="UP001589844">
    <property type="component" value="Unassembled WGS sequence"/>
</dbReference>
<dbReference type="EMBL" id="JBHLXJ010000005">
    <property type="protein sequence ID" value="MFC0349292.1"/>
    <property type="molecule type" value="Genomic_DNA"/>
</dbReference>
<protein>
    <recommendedName>
        <fullName evidence="1">Bro-N domain-containing protein</fullName>
    </recommendedName>
</protein>
<dbReference type="RefSeq" id="WP_390210767.1">
    <property type="nucleotide sequence ID" value="NZ_JBHLXJ010000005.1"/>
</dbReference>
<name>A0ABV6IBW2_9BURK</name>
<gene>
    <name evidence="2" type="ORF">ACFFJH_05705</name>
</gene>
<evidence type="ECO:0000313" key="2">
    <source>
        <dbReference type="EMBL" id="MFC0349292.1"/>
    </source>
</evidence>
<sequence>MGKLFAKIICSVLIAYAGYVAVDYFVSGKGAIGIAFTSYFWGRLFARDFINLFSWIKYHAKKSAVFQWHGSYYNFDGQQIRFFLIENTIWIPLRDVRKLLEPEFSERELRLLGDAYGVIPEQKINGVTEEGLLQLLKSRTESRHTSYKMVRFKKWLLSNALPNVKRLPQSAINNA</sequence>
<evidence type="ECO:0000313" key="3">
    <source>
        <dbReference type="Proteomes" id="UP001589844"/>
    </source>
</evidence>
<keyword evidence="3" id="KW-1185">Reference proteome</keyword>
<feature type="domain" description="Bro-N" evidence="1">
    <location>
        <begin position="62"/>
        <end position="168"/>
    </location>
</feature>
<reference evidence="2 3" key="1">
    <citation type="submission" date="2024-09" db="EMBL/GenBank/DDBJ databases">
        <authorList>
            <person name="Sun Q."/>
            <person name="Mori K."/>
        </authorList>
    </citation>
    <scope>NUCLEOTIDE SEQUENCE [LARGE SCALE GENOMIC DNA]</scope>
    <source>
        <strain evidence="2 3">CCM 8677</strain>
    </source>
</reference>